<dbReference type="Gene3D" id="2.120.10.10">
    <property type="match status" value="1"/>
</dbReference>
<accession>A0A7C1FEN4</accession>
<name>A0A7C1FEN4_9CHLR</name>
<proteinExistence type="predicted"/>
<organism evidence="2">
    <name type="scientific">Caldilinea aerophila</name>
    <dbReference type="NCBI Taxonomy" id="133453"/>
    <lineage>
        <taxon>Bacteria</taxon>
        <taxon>Bacillati</taxon>
        <taxon>Chloroflexota</taxon>
        <taxon>Caldilineae</taxon>
        <taxon>Caldilineales</taxon>
        <taxon>Caldilineaceae</taxon>
        <taxon>Caldilinea</taxon>
    </lineage>
</organism>
<reference evidence="2" key="1">
    <citation type="journal article" date="2020" name="mSystems">
        <title>Genome- and Community-Level Interaction Insights into Carbon Utilization and Element Cycling Functions of Hydrothermarchaeota in Hydrothermal Sediment.</title>
        <authorList>
            <person name="Zhou Z."/>
            <person name="Liu Y."/>
            <person name="Xu W."/>
            <person name="Pan J."/>
            <person name="Luo Z.H."/>
            <person name="Li M."/>
        </authorList>
    </citation>
    <scope>NUCLEOTIDE SEQUENCE [LARGE SCALE GENOMIC DNA]</scope>
    <source>
        <strain evidence="2">SpSt-289</strain>
    </source>
</reference>
<comment type="caution">
    <text evidence="2">The sequence shown here is derived from an EMBL/GenBank/DDBJ whole genome shotgun (WGS) entry which is preliminary data.</text>
</comment>
<dbReference type="Pfam" id="PF13088">
    <property type="entry name" value="BNR_2"/>
    <property type="match status" value="1"/>
</dbReference>
<protein>
    <recommendedName>
        <fullName evidence="1">Sialidase domain-containing protein</fullName>
    </recommendedName>
</protein>
<dbReference type="PANTHER" id="PTHR43752:SF2">
    <property type="entry name" value="BNR_ASP-BOX REPEAT FAMILY PROTEIN"/>
    <property type="match status" value="1"/>
</dbReference>
<feature type="domain" description="Sialidase" evidence="1">
    <location>
        <begin position="29"/>
        <end position="293"/>
    </location>
</feature>
<dbReference type="SUPFAM" id="SSF50939">
    <property type="entry name" value="Sialidases"/>
    <property type="match status" value="1"/>
</dbReference>
<gene>
    <name evidence="2" type="ORF">ENQ20_05015</name>
</gene>
<dbReference type="InterPro" id="IPR011040">
    <property type="entry name" value="Sialidase"/>
</dbReference>
<evidence type="ECO:0000259" key="1">
    <source>
        <dbReference type="Pfam" id="PF13088"/>
    </source>
</evidence>
<dbReference type="PANTHER" id="PTHR43752">
    <property type="entry name" value="BNR/ASP-BOX REPEAT FAMILY PROTEIN"/>
    <property type="match status" value="1"/>
</dbReference>
<dbReference type="AlphaFoldDB" id="A0A7C1FEN4"/>
<dbReference type="InterPro" id="IPR036278">
    <property type="entry name" value="Sialidase_sf"/>
</dbReference>
<sequence length="316" mass="36395">MRFKTQPIFLRSDDYPTVHCATIAELPNGDLIAAWFGGSYETAPDQILLTARYDLRQERWSAPRPLAVMEGKALGQPVFWVRKDGDIWLFFDAIQERDWRSALPFVQRSADEGRTWSAPQRLFDYPGLMFRSRLCFLPGRVIVPAYDENRWESLMMISDDEGKSWRLTAPIITPQGNIHPCLVHLQGGKLLAYLRTGGRGGVIWRALSFDGGECWEKPEPTALPNPNSGIDLLRLRSDRLLLAYNPSAERRTPLALAMASLQEDWHPVRILEQDDYEYSYPTLLQTQNSDIHLVYTYRRQHIQHACFDEAWLEEAT</sequence>
<dbReference type="EMBL" id="DSMG01000054">
    <property type="protein sequence ID" value="HDX30837.1"/>
    <property type="molecule type" value="Genomic_DNA"/>
</dbReference>
<dbReference type="CDD" id="cd15482">
    <property type="entry name" value="Sialidase_non-viral"/>
    <property type="match status" value="1"/>
</dbReference>
<evidence type="ECO:0000313" key="2">
    <source>
        <dbReference type="EMBL" id="HDX30837.1"/>
    </source>
</evidence>